<dbReference type="EMBL" id="ML211538">
    <property type="protein sequence ID" value="TFK81955.1"/>
    <property type="molecule type" value="Genomic_DNA"/>
</dbReference>
<sequence length="159" mass="16348">MSAPAGEPAVSSRNDPHLLTSRVPAPTASRRQLGNLQCNIDRGEIFFHVAQLGQTAASLDNATALVALNNSTHADIMAMKAGAAGAAEAIKLILTGVLNGKAANPLFRDAVGGNFTMVLNALNDLNSTHPTTAALLKTANTQYTNSLLAAEGVVNNCDG</sequence>
<dbReference type="STRING" id="1314778.A0A5C3NX47"/>
<feature type="region of interest" description="Disordered" evidence="1">
    <location>
        <begin position="1"/>
        <end position="26"/>
    </location>
</feature>
<protein>
    <submittedName>
        <fullName evidence="2">Uncharacterized protein</fullName>
    </submittedName>
</protein>
<evidence type="ECO:0000313" key="2">
    <source>
        <dbReference type="EMBL" id="TFK81955.1"/>
    </source>
</evidence>
<evidence type="ECO:0000256" key="1">
    <source>
        <dbReference type="SAM" id="MobiDB-lite"/>
    </source>
</evidence>
<name>A0A5C3NX47_9APHY</name>
<evidence type="ECO:0000313" key="3">
    <source>
        <dbReference type="Proteomes" id="UP000308197"/>
    </source>
</evidence>
<dbReference type="InParanoid" id="A0A5C3NX47"/>
<proteinExistence type="predicted"/>
<organism evidence="2 3">
    <name type="scientific">Polyporus arcularius HHB13444</name>
    <dbReference type="NCBI Taxonomy" id="1314778"/>
    <lineage>
        <taxon>Eukaryota</taxon>
        <taxon>Fungi</taxon>
        <taxon>Dikarya</taxon>
        <taxon>Basidiomycota</taxon>
        <taxon>Agaricomycotina</taxon>
        <taxon>Agaricomycetes</taxon>
        <taxon>Polyporales</taxon>
        <taxon>Polyporaceae</taxon>
        <taxon>Polyporus</taxon>
    </lineage>
</organism>
<reference evidence="2 3" key="1">
    <citation type="journal article" date="2019" name="Nat. Ecol. Evol.">
        <title>Megaphylogeny resolves global patterns of mushroom evolution.</title>
        <authorList>
            <person name="Varga T."/>
            <person name="Krizsan K."/>
            <person name="Foldi C."/>
            <person name="Dima B."/>
            <person name="Sanchez-Garcia M."/>
            <person name="Sanchez-Ramirez S."/>
            <person name="Szollosi G.J."/>
            <person name="Szarkandi J.G."/>
            <person name="Papp V."/>
            <person name="Albert L."/>
            <person name="Andreopoulos W."/>
            <person name="Angelini C."/>
            <person name="Antonin V."/>
            <person name="Barry K.W."/>
            <person name="Bougher N.L."/>
            <person name="Buchanan P."/>
            <person name="Buyck B."/>
            <person name="Bense V."/>
            <person name="Catcheside P."/>
            <person name="Chovatia M."/>
            <person name="Cooper J."/>
            <person name="Damon W."/>
            <person name="Desjardin D."/>
            <person name="Finy P."/>
            <person name="Geml J."/>
            <person name="Haridas S."/>
            <person name="Hughes K."/>
            <person name="Justo A."/>
            <person name="Karasinski D."/>
            <person name="Kautmanova I."/>
            <person name="Kiss B."/>
            <person name="Kocsube S."/>
            <person name="Kotiranta H."/>
            <person name="LaButti K.M."/>
            <person name="Lechner B.E."/>
            <person name="Liimatainen K."/>
            <person name="Lipzen A."/>
            <person name="Lukacs Z."/>
            <person name="Mihaltcheva S."/>
            <person name="Morgado L.N."/>
            <person name="Niskanen T."/>
            <person name="Noordeloos M.E."/>
            <person name="Ohm R.A."/>
            <person name="Ortiz-Santana B."/>
            <person name="Ovrebo C."/>
            <person name="Racz N."/>
            <person name="Riley R."/>
            <person name="Savchenko A."/>
            <person name="Shiryaev A."/>
            <person name="Soop K."/>
            <person name="Spirin V."/>
            <person name="Szebenyi C."/>
            <person name="Tomsovsky M."/>
            <person name="Tulloss R.E."/>
            <person name="Uehling J."/>
            <person name="Grigoriev I.V."/>
            <person name="Vagvolgyi C."/>
            <person name="Papp T."/>
            <person name="Martin F.M."/>
            <person name="Miettinen O."/>
            <person name="Hibbett D.S."/>
            <person name="Nagy L.G."/>
        </authorList>
    </citation>
    <scope>NUCLEOTIDE SEQUENCE [LARGE SCALE GENOMIC DNA]</scope>
    <source>
        <strain evidence="2 3">HHB13444</strain>
    </source>
</reference>
<dbReference type="Proteomes" id="UP000308197">
    <property type="component" value="Unassembled WGS sequence"/>
</dbReference>
<accession>A0A5C3NX47</accession>
<keyword evidence="3" id="KW-1185">Reference proteome</keyword>
<gene>
    <name evidence="2" type="ORF">K466DRAFT_501198</name>
</gene>
<dbReference type="AlphaFoldDB" id="A0A5C3NX47"/>